<dbReference type="CDD" id="cd00093">
    <property type="entry name" value="HTH_XRE"/>
    <property type="match status" value="1"/>
</dbReference>
<dbReference type="InterPro" id="IPR001387">
    <property type="entry name" value="Cro/C1-type_HTH"/>
</dbReference>
<dbReference type="RefSeq" id="WP_005662314.1">
    <property type="nucleotide sequence ID" value="NZ_AP018764.1"/>
</dbReference>
<dbReference type="EMBL" id="JMQP01000002">
    <property type="protein sequence ID" value="KIS35398.1"/>
    <property type="molecule type" value="Genomic_DNA"/>
</dbReference>
<dbReference type="AlphaFoldDB" id="A0A0D0IMA5"/>
<dbReference type="SMART" id="SM00530">
    <property type="entry name" value="HTH_XRE"/>
    <property type="match status" value="1"/>
</dbReference>
<accession>A0A0D0IMA5</accession>
<organism evidence="1 2">
    <name type="scientific">Haemophilus influenzae</name>
    <dbReference type="NCBI Taxonomy" id="727"/>
    <lineage>
        <taxon>Bacteria</taxon>
        <taxon>Pseudomonadati</taxon>
        <taxon>Pseudomonadota</taxon>
        <taxon>Gammaproteobacteria</taxon>
        <taxon>Pasteurellales</taxon>
        <taxon>Pasteurellaceae</taxon>
        <taxon>Haemophilus</taxon>
    </lineage>
</organism>
<name>A0A0D0IMA5_HAEIF</name>
<proteinExistence type="predicted"/>
<dbReference type="GO" id="GO:0003677">
    <property type="term" value="F:DNA binding"/>
    <property type="evidence" value="ECO:0007669"/>
    <property type="project" value="InterPro"/>
</dbReference>
<comment type="caution">
    <text evidence="1">The sequence shown here is derived from an EMBL/GenBank/DDBJ whole genome shotgun (WGS) entry which is preliminary data.</text>
</comment>
<protein>
    <submittedName>
        <fullName evidence="1">Transcriptional regulator, y4mF family</fullName>
    </submittedName>
</protein>
<dbReference type="SUPFAM" id="SSF47413">
    <property type="entry name" value="lambda repressor-like DNA-binding domains"/>
    <property type="match status" value="1"/>
</dbReference>
<sequence>MNNLSQIRGQLGITQRQLANHIGWSQPRIANYETGLRSPSLSVAQKIVQTLNSLGAKVCIEDVFPSQS</sequence>
<dbReference type="InterPro" id="IPR010982">
    <property type="entry name" value="Lambda_DNA-bd_dom_sf"/>
</dbReference>
<dbReference type="Gene3D" id="1.10.260.40">
    <property type="entry name" value="lambda repressor-like DNA-binding domains"/>
    <property type="match status" value="1"/>
</dbReference>
<reference evidence="1 2" key="1">
    <citation type="submission" date="2014-05" db="EMBL/GenBank/DDBJ databases">
        <title>Methylome analysis of the phasevarions of Haemophilus influenzae.</title>
        <authorList>
            <person name="Atack J.M."/>
            <person name="Fox K.L."/>
            <person name="Power P.M."/>
            <person name="Clark T."/>
            <person name="Jurcisek J."/>
            <person name="Korlach J."/>
            <person name="Bakaletz L.O."/>
            <person name="Jennings M.P."/>
        </authorList>
    </citation>
    <scope>NUCLEOTIDE SEQUENCE [LARGE SCALE GENOMIC DNA]</scope>
    <source>
        <strain evidence="1 2">1209</strain>
    </source>
</reference>
<evidence type="ECO:0000313" key="2">
    <source>
        <dbReference type="Proteomes" id="UP000050700"/>
    </source>
</evidence>
<dbReference type="PROSITE" id="PS50943">
    <property type="entry name" value="HTH_CROC1"/>
    <property type="match status" value="1"/>
</dbReference>
<dbReference type="Pfam" id="PF01381">
    <property type="entry name" value="HTH_3"/>
    <property type="match status" value="1"/>
</dbReference>
<gene>
    <name evidence="1" type="ORF">NTHI1209_01004</name>
</gene>
<dbReference type="PATRIC" id="fig|727.560.peg.1720"/>
<evidence type="ECO:0000313" key="1">
    <source>
        <dbReference type="EMBL" id="KIS35398.1"/>
    </source>
</evidence>
<dbReference type="Proteomes" id="UP000050700">
    <property type="component" value="Unassembled WGS sequence"/>
</dbReference>